<dbReference type="Proteomes" id="UP000193136">
    <property type="component" value="Unassembled WGS sequence"/>
</dbReference>
<keyword evidence="3" id="KW-0479">Metal-binding</keyword>
<evidence type="ECO:0000256" key="1">
    <source>
        <dbReference type="ARBA" id="ARBA00001947"/>
    </source>
</evidence>
<protein>
    <submittedName>
        <fullName evidence="5">3-keto-5-aminohexanoate cleavage protein</fullName>
    </submittedName>
</protein>
<evidence type="ECO:0000313" key="5">
    <source>
        <dbReference type="EMBL" id="ORJ57145.1"/>
    </source>
</evidence>
<dbReference type="Gene3D" id="3.20.20.70">
    <property type="entry name" value="Aldolase class I"/>
    <property type="match status" value="1"/>
</dbReference>
<comment type="caution">
    <text evidence="5">The sequence shown here is derived from an EMBL/GenBank/DDBJ whole genome shotgun (WGS) entry which is preliminary data.</text>
</comment>
<keyword evidence="6" id="KW-1185">Reference proteome</keyword>
<organism evidence="5 6">
    <name type="scientific">Geothermobacter hydrogeniphilus</name>
    <dbReference type="NCBI Taxonomy" id="1969733"/>
    <lineage>
        <taxon>Bacteria</taxon>
        <taxon>Pseudomonadati</taxon>
        <taxon>Thermodesulfobacteriota</taxon>
        <taxon>Desulfuromonadia</taxon>
        <taxon>Desulfuromonadales</taxon>
        <taxon>Geothermobacteraceae</taxon>
        <taxon>Geothermobacter</taxon>
    </lineage>
</organism>
<evidence type="ECO:0000256" key="3">
    <source>
        <dbReference type="ARBA" id="ARBA00022723"/>
    </source>
</evidence>
<dbReference type="Pfam" id="PF05853">
    <property type="entry name" value="BKACE"/>
    <property type="match status" value="1"/>
</dbReference>
<dbReference type="InterPro" id="IPR008567">
    <property type="entry name" value="BKACE"/>
</dbReference>
<dbReference type="EMBL" id="NAAD01000021">
    <property type="protein sequence ID" value="ORJ57145.1"/>
    <property type="molecule type" value="Genomic_DNA"/>
</dbReference>
<reference evidence="5 6" key="1">
    <citation type="submission" date="2017-03" db="EMBL/GenBank/DDBJ databases">
        <title>Genome sequence of Geothermobacter sp. EPR-M, Deep-Sea Iron Reducer.</title>
        <authorList>
            <person name="Tully B."/>
            <person name="Savalia P."/>
            <person name="Abuyen K."/>
            <person name="Baughan C."/>
            <person name="Romero E."/>
            <person name="Ronkowski C."/>
            <person name="Torres B."/>
            <person name="Tremblay J."/>
            <person name="Trujillo A."/>
            <person name="Tyler M."/>
            <person name="Perez-Rodriguez I."/>
            <person name="Amend J."/>
        </authorList>
    </citation>
    <scope>NUCLEOTIDE SEQUENCE [LARGE SCALE GENOMIC DNA]</scope>
    <source>
        <strain evidence="5 6">EPR-M</strain>
    </source>
</reference>
<dbReference type="PANTHER" id="PTHR37418">
    <property type="entry name" value="3-KETO-5-AMINOHEXANOATE CLEAVAGE ENZYME-RELATED"/>
    <property type="match status" value="1"/>
</dbReference>
<dbReference type="GO" id="GO:0043720">
    <property type="term" value="F:3-keto-5-aminohexanoate cleavage activity"/>
    <property type="evidence" value="ECO:0007669"/>
    <property type="project" value="InterPro"/>
</dbReference>
<dbReference type="RefSeq" id="WP_085011461.1">
    <property type="nucleotide sequence ID" value="NZ_NAAD01000021.1"/>
</dbReference>
<accession>A0A1X0XW83</accession>
<dbReference type="OrthoDB" id="9155960at2"/>
<dbReference type="STRING" id="1969733.B5V00_14100"/>
<dbReference type="AlphaFoldDB" id="A0A1X0XW83"/>
<gene>
    <name evidence="5" type="ORF">B5V00_14100</name>
</gene>
<name>A0A1X0XW83_9BACT</name>
<evidence type="ECO:0000256" key="2">
    <source>
        <dbReference type="ARBA" id="ARBA00022679"/>
    </source>
</evidence>
<keyword evidence="4" id="KW-0862">Zinc</keyword>
<dbReference type="InterPro" id="IPR013785">
    <property type="entry name" value="Aldolase_TIM"/>
</dbReference>
<dbReference type="InterPro" id="IPR058240">
    <property type="entry name" value="rSAM_sf"/>
</dbReference>
<keyword evidence="2" id="KW-0808">Transferase</keyword>
<evidence type="ECO:0000256" key="4">
    <source>
        <dbReference type="ARBA" id="ARBA00022833"/>
    </source>
</evidence>
<proteinExistence type="predicted"/>
<dbReference type="GO" id="GO:0046872">
    <property type="term" value="F:metal ion binding"/>
    <property type="evidence" value="ECO:0007669"/>
    <property type="project" value="UniProtKB-KW"/>
</dbReference>
<sequence>MNPFILNFTPTGMVPRRHDTPHVPISPEEIADQVAQAVEVGITMVHLHARDPDGTPSHDRDLYAEIIRRIRSFAPELVICVSLSGRLRPDFESRSAPLDLSGEAKPDMGSLTLSSLNFSRQASMNAPEMVQGLARKMFAKGILPELEAFDGGMINYADYLLNKKLLQPPCYFNLLLGNPANAQADPLSLGAMLAQLPRDSVWAAAGIGRSQTRAVMMGLAAGGGVRIGLEDNLHYDDARKKLATNLELVKRVHRLAAELERPLMSPAECRQRLNLLPGNGRYGRTPA</sequence>
<comment type="cofactor">
    <cofactor evidence="1">
        <name>Zn(2+)</name>
        <dbReference type="ChEBI" id="CHEBI:29105"/>
    </cofactor>
</comment>
<dbReference type="SUPFAM" id="SSF102114">
    <property type="entry name" value="Radical SAM enzymes"/>
    <property type="match status" value="1"/>
</dbReference>
<evidence type="ECO:0000313" key="6">
    <source>
        <dbReference type="Proteomes" id="UP000193136"/>
    </source>
</evidence>
<dbReference type="PANTHER" id="PTHR37418:SF2">
    <property type="entry name" value="3-KETO-5-AMINOHEXANOATE CLEAVAGE ENZYME"/>
    <property type="match status" value="1"/>
</dbReference>